<proteinExistence type="predicted"/>
<sequence length="341" mass="37206">MSRYAMLLAPSANRVYADQAARISQAELAAFAPVLSSGLAGIATAEIGGVEYLTFEADLAEADIAYLSNMSAAYALFERVGDMLRPLMLTPLARYDSDLITIPKYAGKTNEQFTKLVLNLTLLGSAFARRMLDGGLTVLDPLCGRGTTLNQALMYGYDGIGVEIDGKDVEAYKLFLQTWLKRKRLKHTADLIPVRRQGRRAARRLEVTLAPSKDDHKAGAVQRIIVLNADTTGLDGLIKGNVADLIVTDLPYGVAHGSYDEDGGGITRRPLDLLERAVPEWLKLLRPGGAVGISWNTKVAKRELAEDILVANGLKPIEFEPLAHRVDQGIERDVLVARKYS</sequence>
<reference evidence="2 3" key="1">
    <citation type="submission" date="2016-10" db="EMBL/GenBank/DDBJ databases">
        <authorList>
            <person name="de Groot N.N."/>
        </authorList>
    </citation>
    <scope>NUCLEOTIDE SEQUENCE [LARGE SCALE GENOMIC DNA]</scope>
    <source>
        <strain evidence="2 3">DSM 43019</strain>
    </source>
</reference>
<evidence type="ECO:0000313" key="2">
    <source>
        <dbReference type="EMBL" id="SFF56873.1"/>
    </source>
</evidence>
<dbReference type="InterPro" id="IPR000241">
    <property type="entry name" value="RlmKL-like_Mtase"/>
</dbReference>
<dbReference type="InterPro" id="IPR029063">
    <property type="entry name" value="SAM-dependent_MTases_sf"/>
</dbReference>
<keyword evidence="2" id="KW-0489">Methyltransferase</keyword>
<accession>A0A1I2JSB8</accession>
<feature type="domain" description="Ribosomal RNA large subunit methyltransferase K/L-like methyltransferase" evidence="1">
    <location>
        <begin position="134"/>
        <end position="260"/>
    </location>
</feature>
<name>A0A1I2JSB8_9ACTN</name>
<organism evidence="2 3">
    <name type="scientific">Actinoplanes philippinensis</name>
    <dbReference type="NCBI Taxonomy" id="35752"/>
    <lineage>
        <taxon>Bacteria</taxon>
        <taxon>Bacillati</taxon>
        <taxon>Actinomycetota</taxon>
        <taxon>Actinomycetes</taxon>
        <taxon>Micromonosporales</taxon>
        <taxon>Micromonosporaceae</taxon>
        <taxon>Actinoplanes</taxon>
    </lineage>
</organism>
<gene>
    <name evidence="2" type="ORF">SAMN05421541_113225</name>
</gene>
<dbReference type="Pfam" id="PF01170">
    <property type="entry name" value="UPF0020"/>
    <property type="match status" value="1"/>
</dbReference>
<keyword evidence="2" id="KW-0808">Transferase</keyword>
<dbReference type="EMBL" id="FONV01000013">
    <property type="protein sequence ID" value="SFF56873.1"/>
    <property type="molecule type" value="Genomic_DNA"/>
</dbReference>
<dbReference type="Proteomes" id="UP000199645">
    <property type="component" value="Unassembled WGS sequence"/>
</dbReference>
<protein>
    <submittedName>
        <fullName evidence="2">Putative RNA methylase family UPF0020</fullName>
    </submittedName>
</protein>
<dbReference type="RefSeq" id="WP_093619891.1">
    <property type="nucleotide sequence ID" value="NZ_BOMT01000071.1"/>
</dbReference>
<dbReference type="SUPFAM" id="SSF53335">
    <property type="entry name" value="S-adenosyl-L-methionine-dependent methyltransferases"/>
    <property type="match status" value="1"/>
</dbReference>
<evidence type="ECO:0000259" key="1">
    <source>
        <dbReference type="Pfam" id="PF01170"/>
    </source>
</evidence>
<dbReference type="AlphaFoldDB" id="A0A1I2JSB8"/>
<keyword evidence="3" id="KW-1185">Reference proteome</keyword>
<dbReference type="STRING" id="35752.SAMN05421541_113225"/>
<dbReference type="OrthoDB" id="1637728at2"/>
<evidence type="ECO:0000313" key="3">
    <source>
        <dbReference type="Proteomes" id="UP000199645"/>
    </source>
</evidence>
<dbReference type="GO" id="GO:0008168">
    <property type="term" value="F:methyltransferase activity"/>
    <property type="evidence" value="ECO:0007669"/>
    <property type="project" value="UniProtKB-KW"/>
</dbReference>
<dbReference type="Gene3D" id="3.40.50.150">
    <property type="entry name" value="Vaccinia Virus protein VP39"/>
    <property type="match status" value="1"/>
</dbReference>
<dbReference type="GO" id="GO:0032259">
    <property type="term" value="P:methylation"/>
    <property type="evidence" value="ECO:0007669"/>
    <property type="project" value="UniProtKB-KW"/>
</dbReference>